<dbReference type="KEGG" id="sen:SACE_2673"/>
<dbReference type="CDD" id="cd04301">
    <property type="entry name" value="NAT_SF"/>
    <property type="match status" value="1"/>
</dbReference>
<dbReference type="PROSITE" id="PS51186">
    <property type="entry name" value="GNAT"/>
    <property type="match status" value="1"/>
</dbReference>
<dbReference type="HOGENOM" id="CLU_098671_0_0_11"/>
<reference evidence="3 4" key="1">
    <citation type="journal article" date="2007" name="Nat. Biotechnol.">
        <title>Complete genome sequence of the erythromycin-producing bacterium Saccharopolyspora erythraea NRRL23338.</title>
        <authorList>
            <person name="Oliynyk M."/>
            <person name="Samborskyy M."/>
            <person name="Lester J.B."/>
            <person name="Mironenko T."/>
            <person name="Scott N."/>
            <person name="Dickens S."/>
            <person name="Haydock S.F."/>
            <person name="Leadlay P.F."/>
        </authorList>
    </citation>
    <scope>NUCLEOTIDE SEQUENCE [LARGE SCALE GENOMIC DNA]</scope>
    <source>
        <strain evidence="4">ATCC 11635 / DSM 40517 / JCM 4748 / NBRC 13426 / NCIMB 8594 / NRRL 2338</strain>
    </source>
</reference>
<dbReference type="AlphaFoldDB" id="A4FD31"/>
<dbReference type="SUPFAM" id="SSF55729">
    <property type="entry name" value="Acyl-CoA N-acyltransferases (Nat)"/>
    <property type="match status" value="1"/>
</dbReference>
<gene>
    <name evidence="3" type="ordered locus">SACE_2673</name>
</gene>
<dbReference type="eggNOG" id="COG0456">
    <property type="taxonomic scope" value="Bacteria"/>
</dbReference>
<protein>
    <recommendedName>
        <fullName evidence="2">N-acetyltransferase domain-containing protein</fullName>
    </recommendedName>
</protein>
<evidence type="ECO:0000313" key="3">
    <source>
        <dbReference type="EMBL" id="CAM01956.1"/>
    </source>
</evidence>
<dbReference type="Proteomes" id="UP000006728">
    <property type="component" value="Chromosome"/>
</dbReference>
<name>A4FD31_SACEN</name>
<evidence type="ECO:0000313" key="4">
    <source>
        <dbReference type="Proteomes" id="UP000006728"/>
    </source>
</evidence>
<dbReference type="STRING" id="405948.SACE_2673"/>
<dbReference type="PANTHER" id="PTHR13947:SF37">
    <property type="entry name" value="LD18367P"/>
    <property type="match status" value="1"/>
</dbReference>
<dbReference type="EMBL" id="AM420293">
    <property type="protein sequence ID" value="CAM01956.1"/>
    <property type="molecule type" value="Genomic_DNA"/>
</dbReference>
<dbReference type="GO" id="GO:0008080">
    <property type="term" value="F:N-acetyltransferase activity"/>
    <property type="evidence" value="ECO:0007669"/>
    <property type="project" value="InterPro"/>
</dbReference>
<accession>A4FD31</accession>
<sequence>MLDTFYLVMGHGYVPEWHADVINMTDTYFRTPGQALFVAALGDEVVGTAALRAGGPKSPPNPQWLAERYDRPSTAQLCRTYVRAAHRRRGLARALVDLACGFVADSGTYDTLYLHTDPAIEGAEPFWRSLAKEIHDERGTGTDNAIIHFEIPLPPPGDHARN</sequence>
<keyword evidence="1" id="KW-0808">Transferase</keyword>
<dbReference type="RefSeq" id="WP_011873785.1">
    <property type="nucleotide sequence ID" value="NC_009142.1"/>
</dbReference>
<feature type="domain" description="N-acetyltransferase" evidence="2">
    <location>
        <begin position="1"/>
        <end position="156"/>
    </location>
</feature>
<dbReference type="PANTHER" id="PTHR13947">
    <property type="entry name" value="GNAT FAMILY N-ACETYLTRANSFERASE"/>
    <property type="match status" value="1"/>
</dbReference>
<keyword evidence="4" id="KW-1185">Reference proteome</keyword>
<evidence type="ECO:0000259" key="2">
    <source>
        <dbReference type="PROSITE" id="PS51186"/>
    </source>
</evidence>
<dbReference type="Gene3D" id="3.40.630.30">
    <property type="match status" value="1"/>
</dbReference>
<dbReference type="InterPro" id="IPR016181">
    <property type="entry name" value="Acyl_CoA_acyltransferase"/>
</dbReference>
<proteinExistence type="predicted"/>
<dbReference type="OrthoDB" id="6703393at2"/>
<evidence type="ECO:0000256" key="1">
    <source>
        <dbReference type="ARBA" id="ARBA00022679"/>
    </source>
</evidence>
<dbReference type="Pfam" id="PF00583">
    <property type="entry name" value="Acetyltransf_1"/>
    <property type="match status" value="1"/>
</dbReference>
<organism evidence="3 4">
    <name type="scientific">Saccharopolyspora erythraea (strain ATCC 11635 / DSM 40517 / JCM 4748 / NBRC 13426 / NCIMB 8594 / NRRL 2338)</name>
    <dbReference type="NCBI Taxonomy" id="405948"/>
    <lineage>
        <taxon>Bacteria</taxon>
        <taxon>Bacillati</taxon>
        <taxon>Actinomycetota</taxon>
        <taxon>Actinomycetes</taxon>
        <taxon>Pseudonocardiales</taxon>
        <taxon>Pseudonocardiaceae</taxon>
        <taxon>Saccharopolyspora</taxon>
    </lineage>
</organism>
<dbReference type="InterPro" id="IPR050769">
    <property type="entry name" value="NAT_camello-type"/>
</dbReference>
<dbReference type="InterPro" id="IPR000182">
    <property type="entry name" value="GNAT_dom"/>
</dbReference>